<evidence type="ECO:0000259" key="8">
    <source>
        <dbReference type="PROSITE" id="PS50166"/>
    </source>
</evidence>
<dbReference type="EMBL" id="CAKKNE010000001">
    <property type="protein sequence ID" value="CAH0365102.1"/>
    <property type="molecule type" value="Genomic_DNA"/>
</dbReference>
<dbReference type="GO" id="GO:0005635">
    <property type="term" value="C:nuclear envelope"/>
    <property type="evidence" value="ECO:0007669"/>
    <property type="project" value="TreeGrafter"/>
</dbReference>
<dbReference type="PANTHER" id="PTHR10997:SF8">
    <property type="entry name" value="EXPORTIN-2"/>
    <property type="match status" value="1"/>
</dbReference>
<gene>
    <name evidence="9" type="ORF">PCAL00307_LOCUS1870</name>
    <name evidence="10" type="ORF">PECAL_1P15130</name>
</gene>
<dbReference type="SMART" id="SM00913">
    <property type="entry name" value="IBN_N"/>
    <property type="match status" value="1"/>
</dbReference>
<dbReference type="Pfam" id="PF03810">
    <property type="entry name" value="IBN_N"/>
    <property type="match status" value="1"/>
</dbReference>
<comment type="subcellular location">
    <subcellularLocation>
        <location evidence="2">Cytoplasm</location>
    </subcellularLocation>
    <subcellularLocation>
        <location evidence="1">Nucleus</location>
    </subcellularLocation>
</comment>
<evidence type="ECO:0000313" key="10">
    <source>
        <dbReference type="EMBL" id="CAH0365102.1"/>
    </source>
</evidence>
<keyword evidence="4" id="KW-0813">Transport</keyword>
<dbReference type="GO" id="GO:0005829">
    <property type="term" value="C:cytosol"/>
    <property type="evidence" value="ECO:0007669"/>
    <property type="project" value="TreeGrafter"/>
</dbReference>
<evidence type="ECO:0000313" key="11">
    <source>
        <dbReference type="Proteomes" id="UP000789595"/>
    </source>
</evidence>
<dbReference type="InterPro" id="IPR005043">
    <property type="entry name" value="XPO2_C"/>
</dbReference>
<evidence type="ECO:0000256" key="1">
    <source>
        <dbReference type="ARBA" id="ARBA00004123"/>
    </source>
</evidence>
<feature type="domain" description="Importin N-terminal" evidence="8">
    <location>
        <begin position="24"/>
        <end position="106"/>
    </location>
</feature>
<accession>A0A7S3ZKT0</accession>
<protein>
    <recommendedName>
        <fullName evidence="8">Importin N-terminal domain-containing protein</fullName>
    </recommendedName>
</protein>
<dbReference type="OrthoDB" id="3268246at2759"/>
<reference evidence="10" key="2">
    <citation type="submission" date="2021-11" db="EMBL/GenBank/DDBJ databases">
        <authorList>
            <consortium name="Genoscope - CEA"/>
            <person name="William W."/>
        </authorList>
    </citation>
    <scope>NUCLEOTIDE SEQUENCE</scope>
</reference>
<dbReference type="AlphaFoldDB" id="A0A7S3ZKT0"/>
<comment type="similarity">
    <text evidence="3">Belongs to the XPO2/CSE1 family.</text>
</comment>
<sequence length="967" mass="107864">MHVDEVCRALCATVSPDLTQRCDAETYLNNCRQTVGFPLLLLQLVQEHCSVSANEQSAVIRSSAAIYFKNLIEKSWEADPKGANEILMADGDRNAIKAHIVKLLCECGSFEDIRQQLSQALSLMAASDFPGKWESLLPEIVKNLEGGDRETTSGMLLAANSILKRFRFTYKSDALYSELKYVLGILAAPLTALLMRLGQALDVADDDQKCCKEVLESLRLACRIFYSLNWQDLPEFFEDHMAEWMGQFEKYLGYKSKAPQNEGDDECIVRLQSAIMDNISLYAQKYEEEFTPFLPRFVSATWQRLIKLGLLPKHDRLAAASIRFLAEVASKQMHTTMFMEGNALSQVIEAIVLPNMSIQDSDIELFEDSPLEYISRDFESADAETRRRGACDLIAALCKHHNATTTRVCVDYIAAMLQKYAESPSEHWRSKDTALHLVISLTGRAESPARGSDKFPDQINFMEMYSLHIVGEIAAQASSHPIILADAIKFVCTFRNHIPPEELVKLLPLLGWRLCNTEVVIRSYAAACIERILAAPGKIAKDQIEPMLTQLFEALLVVPEVALTGSPSYSDSMPWENEYAMKAVMRLLVASQESVIPIVKSITEKLCNSLTRACVNPGNPRFIHYLFESLAILVRVACKADSSGTLTNQFEQTFFPQFQVILQMDIVEFAPYVFQILALILRYKHALSDAYASLLPALLHPALWERCGNVPALSALLEAYLAVGADQLVASNQLEPILGVFQKLLASKLSEAHAFDLLKSIILHVDSIVVDRYIMTILQLLLTRLQQDRDRCDLCHKTLSFLGLLAGKHGGKSLANSIENQQTGLLANLILHVFAPKIAQSDIANPFDAKAIVIGATRILCEAPDVLVNQGDPASWRALGAILVKLLRQIRGQSYTPNESFECAKEIPDGPMASYDATFSKLHFGSKKVEDAFSDIHDVKEFASFHLHQLATQRPHFQPLVSTIQEQ</sequence>
<evidence type="ECO:0000256" key="6">
    <source>
        <dbReference type="ARBA" id="ARBA00022927"/>
    </source>
</evidence>
<evidence type="ECO:0000256" key="5">
    <source>
        <dbReference type="ARBA" id="ARBA00022490"/>
    </source>
</evidence>
<reference evidence="9" key="1">
    <citation type="submission" date="2021-01" db="EMBL/GenBank/DDBJ databases">
        <authorList>
            <person name="Corre E."/>
            <person name="Pelletier E."/>
            <person name="Niang G."/>
            <person name="Scheremetjew M."/>
            <person name="Finn R."/>
            <person name="Kale V."/>
            <person name="Holt S."/>
            <person name="Cochrane G."/>
            <person name="Meng A."/>
            <person name="Brown T."/>
            <person name="Cohen L."/>
        </authorList>
    </citation>
    <scope>NUCLEOTIDE SEQUENCE</scope>
    <source>
        <strain evidence="9">CCMP1756</strain>
    </source>
</reference>
<keyword evidence="5" id="KW-0963">Cytoplasm</keyword>
<dbReference type="Pfam" id="PF08506">
    <property type="entry name" value="Cse1"/>
    <property type="match status" value="1"/>
</dbReference>
<evidence type="ECO:0000256" key="7">
    <source>
        <dbReference type="ARBA" id="ARBA00023242"/>
    </source>
</evidence>
<dbReference type="PROSITE" id="PS50166">
    <property type="entry name" value="IMPORTIN_B_NT"/>
    <property type="match status" value="1"/>
</dbReference>
<evidence type="ECO:0000313" key="9">
    <source>
        <dbReference type="EMBL" id="CAE0686436.1"/>
    </source>
</evidence>
<keyword evidence="7" id="KW-0539">Nucleus</keyword>
<dbReference type="GO" id="GO:0031267">
    <property type="term" value="F:small GTPase binding"/>
    <property type="evidence" value="ECO:0007669"/>
    <property type="project" value="InterPro"/>
</dbReference>
<dbReference type="EMBL" id="HBIW01002223">
    <property type="protein sequence ID" value="CAE0686436.1"/>
    <property type="molecule type" value="Transcribed_RNA"/>
</dbReference>
<organism evidence="9">
    <name type="scientific">Pelagomonas calceolata</name>
    <dbReference type="NCBI Taxonomy" id="35677"/>
    <lineage>
        <taxon>Eukaryota</taxon>
        <taxon>Sar</taxon>
        <taxon>Stramenopiles</taxon>
        <taxon>Ochrophyta</taxon>
        <taxon>Pelagophyceae</taxon>
        <taxon>Pelagomonadales</taxon>
        <taxon>Pelagomonadaceae</taxon>
        <taxon>Pelagomonas</taxon>
    </lineage>
</organism>
<dbReference type="GO" id="GO:0005049">
    <property type="term" value="F:nuclear export signal receptor activity"/>
    <property type="evidence" value="ECO:0007669"/>
    <property type="project" value="TreeGrafter"/>
</dbReference>
<dbReference type="Proteomes" id="UP000789595">
    <property type="component" value="Unassembled WGS sequence"/>
</dbReference>
<evidence type="ECO:0000256" key="4">
    <source>
        <dbReference type="ARBA" id="ARBA00022448"/>
    </source>
</evidence>
<dbReference type="SUPFAM" id="SSF48371">
    <property type="entry name" value="ARM repeat"/>
    <property type="match status" value="1"/>
</dbReference>
<evidence type="ECO:0000256" key="3">
    <source>
        <dbReference type="ARBA" id="ARBA00008669"/>
    </source>
</evidence>
<dbReference type="GO" id="GO:0006611">
    <property type="term" value="P:protein export from nucleus"/>
    <property type="evidence" value="ECO:0007669"/>
    <property type="project" value="TreeGrafter"/>
</dbReference>
<dbReference type="GO" id="GO:0006606">
    <property type="term" value="P:protein import into nucleus"/>
    <property type="evidence" value="ECO:0007669"/>
    <property type="project" value="TreeGrafter"/>
</dbReference>
<dbReference type="InterPro" id="IPR013713">
    <property type="entry name" value="XPO2_central"/>
</dbReference>
<name>A0A7S3ZKT0_9STRA</name>
<keyword evidence="6" id="KW-0653">Protein transport</keyword>
<evidence type="ECO:0000256" key="2">
    <source>
        <dbReference type="ARBA" id="ARBA00004496"/>
    </source>
</evidence>
<dbReference type="InterPro" id="IPR011989">
    <property type="entry name" value="ARM-like"/>
</dbReference>
<dbReference type="InterPro" id="IPR016024">
    <property type="entry name" value="ARM-type_fold"/>
</dbReference>
<dbReference type="Gene3D" id="1.25.10.10">
    <property type="entry name" value="Leucine-rich Repeat Variant"/>
    <property type="match status" value="1"/>
</dbReference>
<keyword evidence="11" id="KW-1185">Reference proteome</keyword>
<dbReference type="PANTHER" id="PTHR10997">
    <property type="entry name" value="IMPORTIN-7, 8, 11"/>
    <property type="match status" value="1"/>
</dbReference>
<dbReference type="InterPro" id="IPR001494">
    <property type="entry name" value="Importin-beta_N"/>
</dbReference>
<dbReference type="Pfam" id="PF03378">
    <property type="entry name" value="CAS_CSE1"/>
    <property type="match status" value="1"/>
</dbReference>
<proteinExistence type="inferred from homology"/>